<protein>
    <submittedName>
        <fullName evidence="2">Uncharacterized protein</fullName>
    </submittedName>
</protein>
<comment type="caution">
    <text evidence="2">The sequence shown here is derived from an EMBL/GenBank/DDBJ whole genome shotgun (WGS) entry which is preliminary data.</text>
</comment>
<dbReference type="InterPro" id="IPR006311">
    <property type="entry name" value="TAT_signal"/>
</dbReference>
<proteinExistence type="predicted"/>
<feature type="signal peptide" evidence="1">
    <location>
        <begin position="1"/>
        <end position="29"/>
    </location>
</feature>
<reference evidence="2 3" key="1">
    <citation type="journal article" date="2019" name="Int. J. Syst. Evol. Microbiol.">
        <title>The Global Catalogue of Microorganisms (GCM) 10K type strain sequencing project: providing services to taxonomists for standard genome sequencing and annotation.</title>
        <authorList>
            <consortium name="The Broad Institute Genomics Platform"/>
            <consortium name="The Broad Institute Genome Sequencing Center for Infectious Disease"/>
            <person name="Wu L."/>
            <person name="Ma J."/>
        </authorList>
    </citation>
    <scope>NUCLEOTIDE SEQUENCE [LARGE SCALE GENOMIC DNA]</scope>
    <source>
        <strain evidence="2 3">JCM 16227</strain>
    </source>
</reference>
<dbReference type="EMBL" id="BAAARB010000024">
    <property type="protein sequence ID" value="GAA2391158.1"/>
    <property type="molecule type" value="Genomic_DNA"/>
</dbReference>
<keyword evidence="3" id="KW-1185">Reference proteome</keyword>
<evidence type="ECO:0000313" key="3">
    <source>
        <dbReference type="Proteomes" id="UP001501170"/>
    </source>
</evidence>
<name>A0ABN3I0T1_9ACTN</name>
<dbReference type="PROSITE" id="PS51318">
    <property type="entry name" value="TAT"/>
    <property type="match status" value="1"/>
</dbReference>
<gene>
    <name evidence="2" type="ORF">GCM10009855_33900</name>
</gene>
<evidence type="ECO:0000313" key="2">
    <source>
        <dbReference type="EMBL" id="GAA2391158.1"/>
    </source>
</evidence>
<accession>A0ABN3I0T1</accession>
<evidence type="ECO:0000256" key="1">
    <source>
        <dbReference type="SAM" id="SignalP"/>
    </source>
</evidence>
<sequence>MSKLTTRRILAASAVAIVAAGASAAPAHAASTPGVSATCAPGESADASIRNPINGNVLIPITADCKRAAPVTAALGDGLLRLFGQEPILRDLNQAIAVGPALPTKASIAGGGITAAIAVTGGEAHSLANVLSLGVAAGLLGGKASANATVLGASVAVATVTGARAEATALPAALAFSTADARGRTTTTTAFGGVTSASSGKGPGNGAICTAAFGTAEVRSGNSVTDSCTSVGFLFQRTQHDDGPIALSVKNPLDVSLVNPFGESLGDLVGVVGSVVDVPDAVHDLLGARMVPRLNSDVVRVVMDPARPRLETDIPAWLRGETRPKGR</sequence>
<organism evidence="2 3">
    <name type="scientific">Gordonia cholesterolivorans</name>
    <dbReference type="NCBI Taxonomy" id="559625"/>
    <lineage>
        <taxon>Bacteria</taxon>
        <taxon>Bacillati</taxon>
        <taxon>Actinomycetota</taxon>
        <taxon>Actinomycetes</taxon>
        <taxon>Mycobacteriales</taxon>
        <taxon>Gordoniaceae</taxon>
        <taxon>Gordonia</taxon>
    </lineage>
</organism>
<dbReference type="Proteomes" id="UP001501170">
    <property type="component" value="Unassembled WGS sequence"/>
</dbReference>
<dbReference type="RefSeq" id="WP_006897000.1">
    <property type="nucleotide sequence ID" value="NZ_BAAARB010000024.1"/>
</dbReference>
<feature type="chain" id="PRO_5046260618" evidence="1">
    <location>
        <begin position="30"/>
        <end position="327"/>
    </location>
</feature>
<keyword evidence="1" id="KW-0732">Signal</keyword>